<sequence length="97" mass="11566">MSTTIMIDDYKIKAEEFHKARIQKQGKEKWKVSFQFKVKSEEYHDITKLLYKNDFVIHVPDENLSFRAKIANYSTSITNLYEKDNVGEFELELVEKN</sequence>
<accession>A0A495A1D7</accession>
<evidence type="ECO:0000313" key="1">
    <source>
        <dbReference type="EMBL" id="RKQ33278.1"/>
    </source>
</evidence>
<gene>
    <name evidence="1" type="ORF">D8M06_10935</name>
</gene>
<dbReference type="InterPro" id="IPR023105">
    <property type="entry name" value="YkvR-like_sf"/>
</dbReference>
<keyword evidence="2" id="KW-1185">Reference proteome</keyword>
<evidence type="ECO:0000313" key="2">
    <source>
        <dbReference type="Proteomes" id="UP000269301"/>
    </source>
</evidence>
<reference evidence="1 2" key="1">
    <citation type="journal article" date="2016" name="Int. J. Syst. Evol. Microbiol.">
        <title>Oceanobacillus halophilus sp. nov., a novel moderately halophilic bacterium from a hypersaline lake.</title>
        <authorList>
            <person name="Amoozegar M.A."/>
            <person name="Bagheri M."/>
            <person name="Makhdoumi A."/>
            <person name="Nikou M.M."/>
            <person name="Fazeli S.A.S."/>
            <person name="Schumann P."/>
            <person name="Sproer C."/>
            <person name="Sanchez-Porro C."/>
            <person name="Ventosa A."/>
        </authorList>
    </citation>
    <scope>NUCLEOTIDE SEQUENCE [LARGE SCALE GENOMIC DNA]</scope>
    <source>
        <strain evidence="1 2">DSM 23996</strain>
    </source>
</reference>
<name>A0A495A1D7_9BACI</name>
<comment type="caution">
    <text evidence="1">The sequence shown here is derived from an EMBL/GenBank/DDBJ whole genome shotgun (WGS) entry which is preliminary data.</text>
</comment>
<protein>
    <submittedName>
        <fullName evidence="1">DUF3219 family protein</fullName>
    </submittedName>
</protein>
<dbReference type="EMBL" id="RBZP01000007">
    <property type="protein sequence ID" value="RKQ33278.1"/>
    <property type="molecule type" value="Genomic_DNA"/>
</dbReference>
<dbReference type="AlphaFoldDB" id="A0A495A1D7"/>
<dbReference type="Gene3D" id="2.40.30.80">
    <property type="entry name" value="YkvR-like"/>
    <property type="match status" value="1"/>
</dbReference>
<dbReference type="SUPFAM" id="SSF159173">
    <property type="entry name" value="YkvR-like"/>
    <property type="match status" value="1"/>
</dbReference>
<dbReference type="Pfam" id="PF11514">
    <property type="entry name" value="DUF3219"/>
    <property type="match status" value="1"/>
</dbReference>
<organism evidence="1 2">
    <name type="scientific">Oceanobacillus halophilus</name>
    <dbReference type="NCBI Taxonomy" id="930130"/>
    <lineage>
        <taxon>Bacteria</taxon>
        <taxon>Bacillati</taxon>
        <taxon>Bacillota</taxon>
        <taxon>Bacilli</taxon>
        <taxon>Bacillales</taxon>
        <taxon>Bacillaceae</taxon>
        <taxon>Oceanobacillus</taxon>
    </lineage>
</organism>
<dbReference type="RefSeq" id="WP_121204440.1">
    <property type="nucleotide sequence ID" value="NZ_RBZP01000007.1"/>
</dbReference>
<dbReference type="InterPro" id="IPR021596">
    <property type="entry name" value="DUF3219"/>
</dbReference>
<proteinExistence type="predicted"/>
<dbReference type="Proteomes" id="UP000269301">
    <property type="component" value="Unassembled WGS sequence"/>
</dbReference>
<dbReference type="OrthoDB" id="2920197at2"/>